<keyword evidence="3" id="KW-1185">Reference proteome</keyword>
<protein>
    <submittedName>
        <fullName evidence="2">DNA polymerase subunit beta</fullName>
    </submittedName>
</protein>
<evidence type="ECO:0000313" key="3">
    <source>
        <dbReference type="Proteomes" id="UP000245934"/>
    </source>
</evidence>
<evidence type="ECO:0000259" key="1">
    <source>
        <dbReference type="Pfam" id="PF18765"/>
    </source>
</evidence>
<feature type="domain" description="Polymerase beta nucleotidyltransferase" evidence="1">
    <location>
        <begin position="11"/>
        <end position="100"/>
    </location>
</feature>
<dbReference type="AlphaFoldDB" id="A0A2V2N3P0"/>
<proteinExistence type="predicted"/>
<dbReference type="Pfam" id="PF18765">
    <property type="entry name" value="Polbeta"/>
    <property type="match status" value="1"/>
</dbReference>
<reference evidence="2 3" key="1">
    <citation type="submission" date="2018-05" db="EMBL/GenBank/DDBJ databases">
        <title>Draft genome of Methanospirillum stamsii Pt1.</title>
        <authorList>
            <person name="Dueholm M.S."/>
            <person name="Nielsen P.H."/>
            <person name="Bakmann L.F."/>
            <person name="Otzen D.E."/>
        </authorList>
    </citation>
    <scope>NUCLEOTIDE SEQUENCE [LARGE SCALE GENOMIC DNA]</scope>
    <source>
        <strain evidence="2 3">Pt1</strain>
    </source>
</reference>
<dbReference type="PANTHER" id="PTHR43449">
    <property type="entry name" value="NUCLEOTIDYLTRANSFERASE"/>
    <property type="match status" value="1"/>
</dbReference>
<dbReference type="PANTHER" id="PTHR43449:SF3">
    <property type="entry name" value="POLYMERASE NUCLEOTIDYL TRANSFERASE DOMAIN-CONTAINING PROTEIN"/>
    <property type="match status" value="1"/>
</dbReference>
<sequence length="102" mass="11280">MEDIQKVVTRIIEAANPRKIILFGSYARGEETPDSDVDIMVIEDTVKHQGMEMVRLRKAAGRIAPGVGIDIMVYATEKTLNPVPGTVLYWALSEGKVLYECG</sequence>
<dbReference type="OrthoDB" id="9287at2157"/>
<dbReference type="CDD" id="cd05403">
    <property type="entry name" value="NT_KNTase_like"/>
    <property type="match status" value="1"/>
</dbReference>
<name>A0A2V2N3P0_9EURY</name>
<organism evidence="2 3">
    <name type="scientific">Methanospirillum stamsii</name>
    <dbReference type="NCBI Taxonomy" id="1277351"/>
    <lineage>
        <taxon>Archaea</taxon>
        <taxon>Methanobacteriati</taxon>
        <taxon>Methanobacteriota</taxon>
        <taxon>Stenosarchaea group</taxon>
        <taxon>Methanomicrobia</taxon>
        <taxon>Methanomicrobiales</taxon>
        <taxon>Methanospirillaceae</taxon>
        <taxon>Methanospirillum</taxon>
    </lineage>
</organism>
<dbReference type="Proteomes" id="UP000245934">
    <property type="component" value="Unassembled WGS sequence"/>
</dbReference>
<accession>A0A2V2N3P0</accession>
<comment type="caution">
    <text evidence="2">The sequence shown here is derived from an EMBL/GenBank/DDBJ whole genome shotgun (WGS) entry which is preliminary data.</text>
</comment>
<dbReference type="EMBL" id="QGMZ01000049">
    <property type="protein sequence ID" value="PWR70091.1"/>
    <property type="molecule type" value="Genomic_DNA"/>
</dbReference>
<evidence type="ECO:0000313" key="2">
    <source>
        <dbReference type="EMBL" id="PWR70091.1"/>
    </source>
</evidence>
<dbReference type="InterPro" id="IPR041633">
    <property type="entry name" value="Polbeta"/>
</dbReference>
<dbReference type="SUPFAM" id="SSF81301">
    <property type="entry name" value="Nucleotidyltransferase"/>
    <property type="match status" value="1"/>
</dbReference>
<dbReference type="InterPro" id="IPR043519">
    <property type="entry name" value="NT_sf"/>
</dbReference>
<dbReference type="Gene3D" id="3.30.460.10">
    <property type="entry name" value="Beta Polymerase, domain 2"/>
    <property type="match status" value="1"/>
</dbReference>
<gene>
    <name evidence="2" type="ORF">DLD82_16715</name>
</gene>